<sequence>MLCPAHVYNQDLRLHYNDYSGMIGIGFHFGGGDETTEPPKSTASLSLF</sequence>
<dbReference type="EMBL" id="AKWH02000004">
    <property type="protein sequence ID" value="EKO53749.1"/>
    <property type="molecule type" value="Genomic_DNA"/>
</dbReference>
<accession>A0A828YB34</accession>
<evidence type="ECO:0000313" key="2">
    <source>
        <dbReference type="Proteomes" id="UP000006339"/>
    </source>
</evidence>
<name>A0A828YB34_9LEPT</name>
<proteinExistence type="predicted"/>
<protein>
    <submittedName>
        <fullName evidence="1">Uncharacterized protein</fullName>
    </submittedName>
</protein>
<reference evidence="1" key="1">
    <citation type="submission" date="2012-10" db="EMBL/GenBank/DDBJ databases">
        <authorList>
            <person name="Harkins D.M."/>
            <person name="Durkin A.S."/>
            <person name="Brinkac L.M."/>
            <person name="Selengut J.D."/>
            <person name="Sanka R."/>
            <person name="DePew J."/>
            <person name="Purushe J."/>
            <person name="Picardeau M."/>
            <person name="Werts C."/>
            <person name="Goarant C."/>
            <person name="Vinetz J.M."/>
            <person name="Sutton G.G."/>
            <person name="Nelson W.C."/>
            <person name="Fouts D.E."/>
        </authorList>
    </citation>
    <scope>NUCLEOTIDE SEQUENCE [LARGE SCALE GENOMIC DNA]</scope>
    <source>
        <strain evidence="1">200802841</strain>
    </source>
</reference>
<dbReference type="AlphaFoldDB" id="A0A828YB34"/>
<gene>
    <name evidence="1" type="ORF">LEP1GSC131_3038</name>
</gene>
<keyword evidence="2" id="KW-1185">Reference proteome</keyword>
<dbReference type="Proteomes" id="UP000006339">
    <property type="component" value="Unassembled WGS sequence"/>
</dbReference>
<organism evidence="1 2">
    <name type="scientific">Leptospira kirschneri str. 200802841</name>
    <dbReference type="NCBI Taxonomy" id="1193047"/>
    <lineage>
        <taxon>Bacteria</taxon>
        <taxon>Pseudomonadati</taxon>
        <taxon>Spirochaetota</taxon>
        <taxon>Spirochaetia</taxon>
        <taxon>Leptospirales</taxon>
        <taxon>Leptospiraceae</taxon>
        <taxon>Leptospira</taxon>
    </lineage>
</organism>
<evidence type="ECO:0000313" key="1">
    <source>
        <dbReference type="EMBL" id="EKO53749.1"/>
    </source>
</evidence>
<comment type="caution">
    <text evidence="1">The sequence shown here is derived from an EMBL/GenBank/DDBJ whole genome shotgun (WGS) entry which is preliminary data.</text>
</comment>